<dbReference type="OrthoDB" id="419317at2759"/>
<dbReference type="Pfam" id="PF00240">
    <property type="entry name" value="ubiquitin"/>
    <property type="match status" value="1"/>
</dbReference>
<dbReference type="FunFam" id="1.10.10.540:FF:000002">
    <property type="entry name" value="UV excision repair protein Rad23"/>
    <property type="match status" value="1"/>
</dbReference>
<dbReference type="PRINTS" id="PR01839">
    <property type="entry name" value="RAD23PROTEIN"/>
</dbReference>
<dbReference type="InterPro" id="IPR000626">
    <property type="entry name" value="Ubiquitin-like_dom"/>
</dbReference>
<comment type="similarity">
    <text evidence="1">Belongs to the RAD23 family.</text>
</comment>
<evidence type="ECO:0000313" key="3">
    <source>
        <dbReference type="Proteomes" id="UP000239156"/>
    </source>
</evidence>
<dbReference type="CDD" id="cd01805">
    <property type="entry name" value="Ubl_Rad23"/>
    <property type="match status" value="1"/>
</dbReference>
<dbReference type="CDD" id="cd14281">
    <property type="entry name" value="UBA2_Rad23_like"/>
    <property type="match status" value="1"/>
</dbReference>
<dbReference type="Gene3D" id="3.10.20.90">
    <property type="entry name" value="Phosphatidylinositol 3-kinase Catalytic Subunit, Chain A, domain 1"/>
    <property type="match status" value="1"/>
</dbReference>
<name>A0A2S4UTY3_9BASI</name>
<proteinExistence type="inferred from homology"/>
<dbReference type="SMART" id="SM00727">
    <property type="entry name" value="STI1"/>
    <property type="match status" value="1"/>
</dbReference>
<dbReference type="InterPro" id="IPR029071">
    <property type="entry name" value="Ubiquitin-like_domsf"/>
</dbReference>
<dbReference type="GO" id="GO:0043161">
    <property type="term" value="P:proteasome-mediated ubiquitin-dependent protein catabolic process"/>
    <property type="evidence" value="ECO:0007669"/>
    <property type="project" value="UniProtKB-UniRule"/>
</dbReference>
<dbReference type="GO" id="GO:0043130">
    <property type="term" value="F:ubiquitin binding"/>
    <property type="evidence" value="ECO:0007669"/>
    <property type="project" value="UniProtKB-UniRule"/>
</dbReference>
<keyword evidence="1" id="KW-0227">DNA damage</keyword>
<dbReference type="GO" id="GO:0005654">
    <property type="term" value="C:nucleoplasm"/>
    <property type="evidence" value="ECO:0007669"/>
    <property type="project" value="TreeGrafter"/>
</dbReference>
<dbReference type="PROSITE" id="PS50053">
    <property type="entry name" value="UBIQUITIN_2"/>
    <property type="match status" value="1"/>
</dbReference>
<keyword evidence="1" id="KW-0963">Cytoplasm</keyword>
<keyword evidence="1" id="KW-0539">Nucleus</keyword>
<keyword evidence="1" id="KW-0234">DNA repair</keyword>
<dbReference type="VEuPathDB" id="FungiDB:PSTT_12931"/>
<dbReference type="GO" id="GO:0070628">
    <property type="term" value="F:proteasome binding"/>
    <property type="evidence" value="ECO:0007669"/>
    <property type="project" value="TreeGrafter"/>
</dbReference>
<evidence type="ECO:0000256" key="1">
    <source>
        <dbReference type="RuleBase" id="RU367049"/>
    </source>
</evidence>
<dbReference type="CDD" id="cd14280">
    <property type="entry name" value="UBA1_Rad23_like"/>
    <property type="match status" value="1"/>
</dbReference>
<dbReference type="FunFam" id="1.10.8.10:FF:000003">
    <property type="entry name" value="UV excision repair protein RAD23 homolog"/>
    <property type="match status" value="1"/>
</dbReference>
<dbReference type="InterPro" id="IPR015360">
    <property type="entry name" value="XPC-bd"/>
</dbReference>
<dbReference type="GO" id="GO:0003684">
    <property type="term" value="F:damaged DNA binding"/>
    <property type="evidence" value="ECO:0007669"/>
    <property type="project" value="UniProtKB-UniRule"/>
</dbReference>
<dbReference type="Proteomes" id="UP000239156">
    <property type="component" value="Unassembled WGS sequence"/>
</dbReference>
<dbReference type="SUPFAM" id="SSF54236">
    <property type="entry name" value="Ubiquitin-like"/>
    <property type="match status" value="1"/>
</dbReference>
<dbReference type="AlphaFoldDB" id="A0A2S4UTY3"/>
<dbReference type="SMART" id="SM00213">
    <property type="entry name" value="UBQ"/>
    <property type="match status" value="1"/>
</dbReference>
<dbReference type="NCBIfam" id="TIGR00601">
    <property type="entry name" value="rad23"/>
    <property type="match status" value="1"/>
</dbReference>
<dbReference type="GO" id="GO:0031593">
    <property type="term" value="F:polyubiquitin modification-dependent protein binding"/>
    <property type="evidence" value="ECO:0007669"/>
    <property type="project" value="UniProtKB-UniRule"/>
</dbReference>
<evidence type="ECO:0000313" key="2">
    <source>
        <dbReference type="EMBL" id="POW00743.1"/>
    </source>
</evidence>
<protein>
    <recommendedName>
        <fullName evidence="1">UV excision repair protein RAD23</fullName>
    </recommendedName>
</protein>
<dbReference type="EMBL" id="PKSL01000172">
    <property type="protein sequence ID" value="POW00743.1"/>
    <property type="molecule type" value="Genomic_DNA"/>
</dbReference>
<dbReference type="GO" id="GO:0005829">
    <property type="term" value="C:cytosol"/>
    <property type="evidence" value="ECO:0007669"/>
    <property type="project" value="TreeGrafter"/>
</dbReference>
<dbReference type="SUPFAM" id="SSF101238">
    <property type="entry name" value="XPC-binding domain"/>
    <property type="match status" value="1"/>
</dbReference>
<dbReference type="InterPro" id="IPR009060">
    <property type="entry name" value="UBA-like_sf"/>
</dbReference>
<dbReference type="PROSITE" id="PS50030">
    <property type="entry name" value="UBA"/>
    <property type="match status" value="2"/>
</dbReference>
<comment type="caution">
    <text evidence="2">The sequence shown here is derived from an EMBL/GenBank/DDBJ whole genome shotgun (WGS) entry which is preliminary data.</text>
</comment>
<dbReference type="InterPro" id="IPR015940">
    <property type="entry name" value="UBA"/>
</dbReference>
<sequence>MSSLSEVPPLSKPDKQQFVLDVEVSTTVEKLKVLIKESQGFEPEHQKLIFSGKVLGDEKTIEQIGVKEKDFFVVMLIKPKTAPTVPAPASVPSGAASTSATVPTPAAAQPAAEPATTAPPATAAPTSTGADGTDAAPAASGNQDPGFLVGSTLQKTIDEIVNGMGFEREQVIKAMRAAFNNPDRAVEYLMTGIPAGLDAPAPAPPATLPPNVPSTVNPSATLPPAAQPPAAGPRNLFEAAAEHVAQQRQPGEAALPTSEPTQTSAQSGNTTRALEALRNNPQMIQLRQLVQQNPNLLQPFLQQLGQSNPNLLAQLTSNPTLLMSFLAEGTEGLEDDAGFPPGMLGAGAGGADDQTQYVQVSQEERDAIERLVGLGFERQLVVQAYFACDKNEEMAANYLIEHGFDDYEDAAAGGDA</sequence>
<comment type="function">
    <text evidence="1">Multiubiquitin chain receptor involved in modulation of proteasomal degradation. Involved in nucleotide excision repair.</text>
</comment>
<dbReference type="PANTHER" id="PTHR10621">
    <property type="entry name" value="UV EXCISION REPAIR PROTEIN RAD23"/>
    <property type="match status" value="1"/>
</dbReference>
<dbReference type="InterPro" id="IPR006636">
    <property type="entry name" value="STI1_HS-bd"/>
</dbReference>
<dbReference type="GO" id="GO:0006289">
    <property type="term" value="P:nucleotide-excision repair"/>
    <property type="evidence" value="ECO:0007669"/>
    <property type="project" value="UniProtKB-UniRule"/>
</dbReference>
<dbReference type="InterPro" id="IPR004806">
    <property type="entry name" value="Rad23"/>
</dbReference>
<comment type="subcellular location">
    <subcellularLocation>
        <location evidence="1">Nucleus</location>
    </subcellularLocation>
    <subcellularLocation>
        <location evidence="1">Cytoplasm</location>
    </subcellularLocation>
</comment>
<organism evidence="2 3">
    <name type="scientific">Puccinia striiformis</name>
    <dbReference type="NCBI Taxonomy" id="27350"/>
    <lineage>
        <taxon>Eukaryota</taxon>
        <taxon>Fungi</taxon>
        <taxon>Dikarya</taxon>
        <taxon>Basidiomycota</taxon>
        <taxon>Pucciniomycotina</taxon>
        <taxon>Pucciniomycetes</taxon>
        <taxon>Pucciniales</taxon>
        <taxon>Pucciniaceae</taxon>
        <taxon>Puccinia</taxon>
    </lineage>
</organism>
<dbReference type="InterPro" id="IPR036353">
    <property type="entry name" value="XPC-bd_sf"/>
</dbReference>
<gene>
    <name evidence="2" type="ORF">PSTT_12931</name>
</gene>
<dbReference type="SMART" id="SM00165">
    <property type="entry name" value="UBA"/>
    <property type="match status" value="2"/>
</dbReference>
<dbReference type="Pfam" id="PF09280">
    <property type="entry name" value="XPC-binding"/>
    <property type="match status" value="1"/>
</dbReference>
<accession>A0A2S4UTY3</accession>
<dbReference type="VEuPathDB" id="FungiDB:PSHT_11003"/>
<dbReference type="SUPFAM" id="SSF46934">
    <property type="entry name" value="UBA-like"/>
    <property type="match status" value="2"/>
</dbReference>
<dbReference type="PANTHER" id="PTHR10621:SF0">
    <property type="entry name" value="UV EXCISION REPAIR PROTEIN RAD23"/>
    <property type="match status" value="1"/>
</dbReference>
<dbReference type="Gene3D" id="1.10.10.540">
    <property type="entry name" value="XPC-binding domain"/>
    <property type="match status" value="1"/>
</dbReference>
<dbReference type="FunFam" id="1.10.8.10:FF:000002">
    <property type="entry name" value="UV excision repair protein RAD23 homolog"/>
    <property type="match status" value="1"/>
</dbReference>
<keyword evidence="3" id="KW-1185">Reference proteome</keyword>
<reference evidence="2" key="1">
    <citation type="submission" date="2017-12" db="EMBL/GenBank/DDBJ databases">
        <title>Gene loss provides genomic basis for host adaptation in cereal stripe rust fungi.</title>
        <authorList>
            <person name="Xia C."/>
        </authorList>
    </citation>
    <scope>NUCLEOTIDE SEQUENCE [LARGE SCALE GENOMIC DNA]</scope>
    <source>
        <strain evidence="2">93-210</strain>
    </source>
</reference>
<dbReference type="Pfam" id="PF00627">
    <property type="entry name" value="UBA"/>
    <property type="match status" value="2"/>
</dbReference>
<dbReference type="Gene3D" id="1.10.8.10">
    <property type="entry name" value="DNA helicase RuvA subunit, C-terminal domain"/>
    <property type="match status" value="2"/>
</dbReference>